<keyword evidence="3" id="KW-1185">Reference proteome</keyword>
<evidence type="ECO:0000313" key="3">
    <source>
        <dbReference type="Proteomes" id="UP000242310"/>
    </source>
</evidence>
<accession>A0A2P8HXP6</accession>
<proteinExistence type="predicted"/>
<dbReference type="Proteomes" id="UP000242310">
    <property type="component" value="Unassembled WGS sequence"/>
</dbReference>
<feature type="transmembrane region" description="Helical" evidence="1">
    <location>
        <begin position="82"/>
        <end position="103"/>
    </location>
</feature>
<keyword evidence="1" id="KW-0472">Membrane</keyword>
<evidence type="ECO:0000256" key="1">
    <source>
        <dbReference type="SAM" id="Phobius"/>
    </source>
</evidence>
<dbReference type="RefSeq" id="WP_106587714.1">
    <property type="nucleotide sequence ID" value="NZ_PYAV01000002.1"/>
</dbReference>
<gene>
    <name evidence="2" type="ORF">B0H94_102279</name>
</gene>
<dbReference type="AlphaFoldDB" id="A0A2P8HXP6"/>
<feature type="transmembrane region" description="Helical" evidence="1">
    <location>
        <begin position="28"/>
        <end position="50"/>
    </location>
</feature>
<keyword evidence="1" id="KW-1133">Transmembrane helix</keyword>
<sequence length="110" mass="12375">MLDRFVLFIVLCAALIFLSININMQATITAPITASAIVIFAVSIAAYFLFFRFISKAVVYGIWTSNFGLIVTSFVIEYPESLWPSTVLFILLGSWIITDFSLLDQPRAKR</sequence>
<protein>
    <submittedName>
        <fullName evidence="2">Uncharacterized protein</fullName>
    </submittedName>
</protein>
<feature type="transmembrane region" description="Helical" evidence="1">
    <location>
        <begin position="57"/>
        <end position="76"/>
    </location>
</feature>
<feature type="transmembrane region" description="Helical" evidence="1">
    <location>
        <begin position="5"/>
        <end position="22"/>
    </location>
</feature>
<name>A0A2P8HXP6_9BACI</name>
<evidence type="ECO:0000313" key="2">
    <source>
        <dbReference type="EMBL" id="PSL51002.1"/>
    </source>
</evidence>
<reference evidence="2 3" key="1">
    <citation type="submission" date="2018-03" db="EMBL/GenBank/DDBJ databases">
        <title>Genomic Encyclopedia of Type Strains, Phase III (KMG-III): the genomes of soil and plant-associated and newly described type strains.</title>
        <authorList>
            <person name="Whitman W."/>
        </authorList>
    </citation>
    <scope>NUCLEOTIDE SEQUENCE [LARGE SCALE GENOMIC DNA]</scope>
    <source>
        <strain evidence="2 3">CGMCC 1.07653</strain>
    </source>
</reference>
<dbReference type="EMBL" id="PYAV01000002">
    <property type="protein sequence ID" value="PSL51002.1"/>
    <property type="molecule type" value="Genomic_DNA"/>
</dbReference>
<organism evidence="2 3">
    <name type="scientific">Salsuginibacillus halophilus</name>
    <dbReference type="NCBI Taxonomy" id="517424"/>
    <lineage>
        <taxon>Bacteria</taxon>
        <taxon>Bacillati</taxon>
        <taxon>Bacillota</taxon>
        <taxon>Bacilli</taxon>
        <taxon>Bacillales</taxon>
        <taxon>Bacillaceae</taxon>
        <taxon>Salsuginibacillus</taxon>
    </lineage>
</organism>
<comment type="caution">
    <text evidence="2">The sequence shown here is derived from an EMBL/GenBank/DDBJ whole genome shotgun (WGS) entry which is preliminary data.</text>
</comment>
<keyword evidence="1" id="KW-0812">Transmembrane</keyword>